<gene>
    <name evidence="1" type="ORF">J2T15_005027</name>
</gene>
<keyword evidence="2" id="KW-1185">Reference proteome</keyword>
<dbReference type="EMBL" id="JAUSSU010000011">
    <property type="protein sequence ID" value="MDQ0115560.1"/>
    <property type="molecule type" value="Genomic_DNA"/>
</dbReference>
<dbReference type="RefSeq" id="WP_307207305.1">
    <property type="nucleotide sequence ID" value="NZ_JAUSSU010000011.1"/>
</dbReference>
<proteinExistence type="predicted"/>
<evidence type="ECO:0008006" key="3">
    <source>
        <dbReference type="Google" id="ProtNLM"/>
    </source>
</evidence>
<dbReference type="SUPFAM" id="SSF53795">
    <property type="entry name" value="PEP carboxykinase-like"/>
    <property type="match status" value="1"/>
</dbReference>
<evidence type="ECO:0000313" key="2">
    <source>
        <dbReference type="Proteomes" id="UP001229346"/>
    </source>
</evidence>
<organism evidence="1 2">
    <name type="scientific">Paenibacillus harenae</name>
    <dbReference type="NCBI Taxonomy" id="306543"/>
    <lineage>
        <taxon>Bacteria</taxon>
        <taxon>Bacillati</taxon>
        <taxon>Bacillota</taxon>
        <taxon>Bacilli</taxon>
        <taxon>Bacillales</taxon>
        <taxon>Paenibacillaceae</taxon>
        <taxon>Paenibacillus</taxon>
    </lineage>
</organism>
<reference evidence="1 2" key="1">
    <citation type="submission" date="2023-07" db="EMBL/GenBank/DDBJ databases">
        <title>Sorghum-associated microbial communities from plants grown in Nebraska, USA.</title>
        <authorList>
            <person name="Schachtman D."/>
        </authorList>
    </citation>
    <scope>NUCLEOTIDE SEQUENCE [LARGE SCALE GENOMIC DNA]</scope>
    <source>
        <strain evidence="1 2">CC482</strain>
    </source>
</reference>
<evidence type="ECO:0000313" key="1">
    <source>
        <dbReference type="EMBL" id="MDQ0115560.1"/>
    </source>
</evidence>
<dbReference type="InterPro" id="IPR027417">
    <property type="entry name" value="P-loop_NTPase"/>
</dbReference>
<protein>
    <recommendedName>
        <fullName evidence="3">Aldolase</fullName>
    </recommendedName>
</protein>
<name>A0ABT9U7D9_PAEHA</name>
<sequence length="269" mass="30399">MESIDIFIGEHVLRISSASSAVMSLFSRTFPTVIRCSSFDFEPAIAVHLDEGYGSPFVDYNVGKQQTDTGTVRYARTDYIIETDEDCKQVAIKFHDELALKHAFMHLYSLYIVRSGWGLLIHSSCVTDNCGGHMFTGRSGAGKSTAAALSESESRGIIADEATILRIRPDEVTVFHSPFRSEIQTAAHLEPGQWRLSSIHLLHQAEQHRRVPIARSEGLIRLMDKVFFWNPSTDDTKAIIGLLRQTVHLVPLYDLYFRKDPYFWELISS</sequence>
<accession>A0ABT9U7D9</accession>
<comment type="caution">
    <text evidence="1">The sequence shown here is derived from an EMBL/GenBank/DDBJ whole genome shotgun (WGS) entry which is preliminary data.</text>
</comment>
<dbReference type="Proteomes" id="UP001229346">
    <property type="component" value="Unassembled WGS sequence"/>
</dbReference>
<dbReference type="Gene3D" id="3.40.50.300">
    <property type="entry name" value="P-loop containing nucleotide triphosphate hydrolases"/>
    <property type="match status" value="1"/>
</dbReference>